<dbReference type="CDD" id="cd16664">
    <property type="entry name" value="RING-Ubox_PUB"/>
    <property type="match status" value="1"/>
</dbReference>
<evidence type="ECO:0000256" key="4">
    <source>
        <dbReference type="ARBA" id="ARBA00022679"/>
    </source>
</evidence>
<dbReference type="SMART" id="SM00185">
    <property type="entry name" value="ARM"/>
    <property type="match status" value="6"/>
</dbReference>
<dbReference type="FunFam" id="1.25.10.10:FF:000082">
    <property type="entry name" value="RING-type E3 ubiquitin transferase"/>
    <property type="match status" value="1"/>
</dbReference>
<dbReference type="OrthoDB" id="7537227at2759"/>
<dbReference type="SUPFAM" id="SSF48371">
    <property type="entry name" value="ARM repeat"/>
    <property type="match status" value="1"/>
</dbReference>
<keyword evidence="4" id="KW-0808">Transferase</keyword>
<feature type="region of interest" description="Disordered" evidence="11">
    <location>
        <begin position="381"/>
        <end position="443"/>
    </location>
</feature>
<keyword evidence="5" id="KW-0677">Repeat</keyword>
<dbReference type="InterPro" id="IPR058678">
    <property type="entry name" value="ARM_PUB"/>
</dbReference>
<sequence length="833" mass="90526">MFQSSNKIMDFGTVLSKLSILIEAISSLASNVTTNEKCCRTLAGALRFLLPLIIESQESSLPFVGGAITSFEGLEHALIKAKGLVMKCGGQSSRIYMVLRKERFMEKFKQITMEIESHINSLPLGVLQLTDKTQEQVSRCLSELRSANSEAEDEQLLLDTRTALKDIREGVKLTHERLEDLAKRFCLTVNQDILREATLLEKDKELVRTERDKQEEDFINQLLILVTKMGDDLAEQKQAQIECGGIPVPADFRCPLSLELMSDPVIVASGQTYERGYIQQWLDQGNTTCPKTRQPLTHTNLIPNYTVKALIASWCEVNNVPFPEPVKLSNLCTGIGTLYSSVVSNRASFISGDQRFRDLPALPLLHESRTPHRKFFLDISPSSEKSNQENDIAQHSTGHGTKQSTNGAQTWVCSPSVSRKDSFNGDSSNSHTHSRNTSSSSVASSADETLFSAAFDENTGERAQQLPNDVPLQLHAVQRRPIFGQNNHGSPGIASFNRLSLSSSRRLRGPDLLVQTRNSVPVATEDVQSDMRANILGLIGDLKSGSADSQRAAATSLRLLAKYSPENRKLIANCGAIAPLVTLLDSKEPQTQENAVTALLNLSIDDNNKSEIASAGAIGPLVKVLKSGTGVVRENAAATLFSLSVLDENKVAVGESGAIPPLVELLMHGSLRGKKDAATALFNLSILHENKARIVGAGAVKPLIELMTDPAAGMVDKAVAVLANLASIQEGRSAIGEDGGIPALVEVVELGSQRGKENAAAALLHLCTNSHKFRAMVLQEGAIPPLVALSQSGTTRAKEKASSLLRHFREQRQAALGRGMRDRNTDQLQRPYV</sequence>
<evidence type="ECO:0000256" key="10">
    <source>
        <dbReference type="PROSITE-ProRule" id="PRU00259"/>
    </source>
</evidence>
<dbReference type="PANTHER" id="PTHR23315:SF7">
    <property type="entry name" value="U-BOX DOMAIN-CONTAINING PROTEIN 4"/>
    <property type="match status" value="1"/>
</dbReference>
<evidence type="ECO:0000313" key="13">
    <source>
        <dbReference type="EMBL" id="KAH7302560.1"/>
    </source>
</evidence>
<dbReference type="PROSITE" id="PS50176">
    <property type="entry name" value="ARM_REPEAT"/>
    <property type="match status" value="4"/>
</dbReference>
<evidence type="ECO:0000256" key="2">
    <source>
        <dbReference type="ARBA" id="ARBA00004906"/>
    </source>
</evidence>
<dbReference type="Gene3D" id="1.20.930.20">
    <property type="entry name" value="Adaptor protein Cbl, N-terminal domain"/>
    <property type="match status" value="1"/>
</dbReference>
<feature type="repeat" description="ARM" evidence="10">
    <location>
        <begin position="698"/>
        <end position="740"/>
    </location>
</feature>
<protein>
    <recommendedName>
        <fullName evidence="7">U-box domain-containing protein 12</fullName>
        <ecNumber evidence="3">2.3.2.27</ecNumber>
    </recommendedName>
    <alternativeName>
        <fullName evidence="8">Plant U-box protein 12</fullName>
    </alternativeName>
    <alternativeName>
        <fullName evidence="9">RING-type E3 ubiquitin transferase PUB12</fullName>
    </alternativeName>
</protein>
<dbReference type="OMA" id="ASLEHCI"/>
<evidence type="ECO:0000256" key="5">
    <source>
        <dbReference type="ARBA" id="ARBA00022737"/>
    </source>
</evidence>
<evidence type="ECO:0000256" key="7">
    <source>
        <dbReference type="ARBA" id="ARBA00074389"/>
    </source>
</evidence>
<feature type="repeat" description="ARM" evidence="10">
    <location>
        <begin position="616"/>
        <end position="658"/>
    </location>
</feature>
<evidence type="ECO:0000259" key="12">
    <source>
        <dbReference type="PROSITE" id="PS51698"/>
    </source>
</evidence>
<dbReference type="GO" id="GO:0061630">
    <property type="term" value="F:ubiquitin protein ligase activity"/>
    <property type="evidence" value="ECO:0007669"/>
    <property type="project" value="UniProtKB-EC"/>
</dbReference>
<feature type="repeat" description="ARM" evidence="10">
    <location>
        <begin position="657"/>
        <end position="699"/>
    </location>
</feature>
<dbReference type="Gene3D" id="3.30.40.10">
    <property type="entry name" value="Zinc/RING finger domain, C3HC4 (zinc finger)"/>
    <property type="match status" value="1"/>
</dbReference>
<keyword evidence="6" id="KW-0833">Ubl conjugation pathway</keyword>
<dbReference type="AlphaFoldDB" id="A0A8T2S1A4"/>
<dbReference type="PROSITE" id="PS51698">
    <property type="entry name" value="U_BOX"/>
    <property type="match status" value="1"/>
</dbReference>
<comment type="catalytic activity">
    <reaction evidence="1">
        <text>S-ubiquitinyl-[E2 ubiquitin-conjugating enzyme]-L-cysteine + [acceptor protein]-L-lysine = [E2 ubiquitin-conjugating enzyme]-L-cysteine + N(6)-ubiquitinyl-[acceptor protein]-L-lysine.</text>
        <dbReference type="EC" id="2.3.2.27"/>
    </reaction>
</comment>
<evidence type="ECO:0000256" key="6">
    <source>
        <dbReference type="ARBA" id="ARBA00022786"/>
    </source>
</evidence>
<organism evidence="13 14">
    <name type="scientific">Ceratopteris richardii</name>
    <name type="common">Triangle waterfern</name>
    <dbReference type="NCBI Taxonomy" id="49495"/>
    <lineage>
        <taxon>Eukaryota</taxon>
        <taxon>Viridiplantae</taxon>
        <taxon>Streptophyta</taxon>
        <taxon>Embryophyta</taxon>
        <taxon>Tracheophyta</taxon>
        <taxon>Polypodiopsida</taxon>
        <taxon>Polypodiidae</taxon>
        <taxon>Polypodiales</taxon>
        <taxon>Pteridineae</taxon>
        <taxon>Pteridaceae</taxon>
        <taxon>Parkerioideae</taxon>
        <taxon>Ceratopteris</taxon>
    </lineage>
</organism>
<dbReference type="InterPro" id="IPR003613">
    <property type="entry name" value="Ubox_domain"/>
</dbReference>
<dbReference type="Pfam" id="PF25598">
    <property type="entry name" value="ARM_PUB"/>
    <property type="match status" value="1"/>
</dbReference>
<dbReference type="InterPro" id="IPR013083">
    <property type="entry name" value="Znf_RING/FYVE/PHD"/>
</dbReference>
<feature type="compositionally biased region" description="Low complexity" evidence="11">
    <location>
        <begin position="427"/>
        <end position="443"/>
    </location>
</feature>
<dbReference type="InterPro" id="IPR059179">
    <property type="entry name" value="MLKL-like_MCAfunc"/>
</dbReference>
<accession>A0A8T2S1A4</accession>
<feature type="domain" description="U-box" evidence="12">
    <location>
        <begin position="247"/>
        <end position="321"/>
    </location>
</feature>
<dbReference type="Pfam" id="PF25368">
    <property type="entry name" value="PUB10_N"/>
    <property type="match status" value="1"/>
</dbReference>
<evidence type="ECO:0000256" key="3">
    <source>
        <dbReference type="ARBA" id="ARBA00012483"/>
    </source>
</evidence>
<gene>
    <name evidence="13" type="ORF">KP509_23G077200</name>
</gene>
<evidence type="ECO:0000256" key="9">
    <source>
        <dbReference type="ARBA" id="ARBA00076227"/>
    </source>
</evidence>
<dbReference type="FunFam" id="3.30.40.10:FF:000114">
    <property type="entry name" value="RING-type E3 ubiquitin transferase"/>
    <property type="match status" value="1"/>
</dbReference>
<dbReference type="InterPro" id="IPR045210">
    <property type="entry name" value="RING-Ubox_PUB"/>
</dbReference>
<evidence type="ECO:0000256" key="1">
    <source>
        <dbReference type="ARBA" id="ARBA00000900"/>
    </source>
</evidence>
<dbReference type="SUPFAM" id="SSF57850">
    <property type="entry name" value="RING/U-box"/>
    <property type="match status" value="1"/>
</dbReference>
<dbReference type="GO" id="GO:0007166">
    <property type="term" value="P:cell surface receptor signaling pathway"/>
    <property type="evidence" value="ECO:0007669"/>
    <property type="project" value="InterPro"/>
</dbReference>
<feature type="repeat" description="ARM" evidence="10">
    <location>
        <begin position="575"/>
        <end position="617"/>
    </location>
</feature>
<dbReference type="Pfam" id="PF04564">
    <property type="entry name" value="U-box"/>
    <property type="match status" value="1"/>
</dbReference>
<dbReference type="EMBL" id="CM035428">
    <property type="protein sequence ID" value="KAH7302554.1"/>
    <property type="molecule type" value="Genomic_DNA"/>
</dbReference>
<name>A0A8T2S1A4_CERRI</name>
<evidence type="ECO:0000313" key="14">
    <source>
        <dbReference type="Proteomes" id="UP000825935"/>
    </source>
</evidence>
<evidence type="ECO:0000256" key="11">
    <source>
        <dbReference type="SAM" id="MobiDB-lite"/>
    </source>
</evidence>
<dbReference type="InterPro" id="IPR000225">
    <property type="entry name" value="Armadillo"/>
</dbReference>
<keyword evidence="14" id="KW-1185">Reference proteome</keyword>
<evidence type="ECO:0000256" key="8">
    <source>
        <dbReference type="ARBA" id="ARBA00075465"/>
    </source>
</evidence>
<reference evidence="13 14" key="1">
    <citation type="submission" date="2021-08" db="EMBL/GenBank/DDBJ databases">
        <title>WGS assembly of Ceratopteris richardii.</title>
        <authorList>
            <person name="Marchant D.B."/>
            <person name="Chen G."/>
            <person name="Jenkins J."/>
            <person name="Shu S."/>
            <person name="Leebens-Mack J."/>
            <person name="Grimwood J."/>
            <person name="Schmutz J."/>
            <person name="Soltis P."/>
            <person name="Soltis D."/>
            <person name="Chen Z.-H."/>
        </authorList>
    </citation>
    <scope>NUCLEOTIDE SEQUENCE [LARGE SCALE GENOMIC DNA]</scope>
    <source>
        <strain evidence="13">Whitten #5841</strain>
        <tissue evidence="13">Leaf</tissue>
    </source>
</reference>
<comment type="caution">
    <text evidence="13">The sequence shown here is derived from an EMBL/GenBank/DDBJ whole genome shotgun (WGS) entry which is preliminary data.</text>
</comment>
<dbReference type="CDD" id="cd21037">
    <property type="entry name" value="MLKL_NTD"/>
    <property type="match status" value="1"/>
</dbReference>
<feature type="region of interest" description="Disordered" evidence="11">
    <location>
        <begin position="814"/>
        <end position="833"/>
    </location>
</feature>
<dbReference type="InterPro" id="IPR057623">
    <property type="entry name" value="PUB12-19-like_N"/>
</dbReference>
<dbReference type="GO" id="GO:0016567">
    <property type="term" value="P:protein ubiquitination"/>
    <property type="evidence" value="ECO:0007669"/>
    <property type="project" value="InterPro"/>
</dbReference>
<dbReference type="PANTHER" id="PTHR23315">
    <property type="entry name" value="U BOX DOMAIN-CONTAINING"/>
    <property type="match status" value="1"/>
</dbReference>
<dbReference type="InterPro" id="IPR016024">
    <property type="entry name" value="ARM-type_fold"/>
</dbReference>
<dbReference type="InterPro" id="IPR036537">
    <property type="entry name" value="Adaptor_Cbl_N_dom_sf"/>
</dbReference>
<dbReference type="EC" id="2.3.2.27" evidence="3"/>
<dbReference type="Gene3D" id="1.25.10.10">
    <property type="entry name" value="Leucine-rich Repeat Variant"/>
    <property type="match status" value="3"/>
</dbReference>
<dbReference type="InterPro" id="IPR011989">
    <property type="entry name" value="ARM-like"/>
</dbReference>
<proteinExistence type="predicted"/>
<dbReference type="Proteomes" id="UP000825935">
    <property type="component" value="Chromosome 23"/>
</dbReference>
<dbReference type="EMBL" id="CM035428">
    <property type="protein sequence ID" value="KAH7302560.1"/>
    <property type="molecule type" value="Genomic_DNA"/>
</dbReference>
<comment type="pathway">
    <text evidence="2">Protein modification; protein ubiquitination.</text>
</comment>
<feature type="compositionally biased region" description="Polar residues" evidence="11">
    <location>
        <begin position="381"/>
        <end position="417"/>
    </location>
</feature>
<dbReference type="SMART" id="SM00504">
    <property type="entry name" value="Ubox"/>
    <property type="match status" value="1"/>
</dbReference>